<feature type="region of interest" description="Disordered" evidence="1">
    <location>
        <begin position="28"/>
        <end position="62"/>
    </location>
</feature>
<dbReference type="AlphaFoldDB" id="A0A5B0SEN3"/>
<evidence type="ECO:0000313" key="3">
    <source>
        <dbReference type="Proteomes" id="UP000325313"/>
    </source>
</evidence>
<comment type="caution">
    <text evidence="2">The sequence shown here is derived from an EMBL/GenBank/DDBJ whole genome shotgun (WGS) entry which is preliminary data.</text>
</comment>
<dbReference type="EMBL" id="VDEP01000044">
    <property type="protein sequence ID" value="KAA1134914.1"/>
    <property type="molecule type" value="Genomic_DNA"/>
</dbReference>
<sequence>MLDDSANCLKIGCMLWSSHSKVDKFLPLPSPVTHSASQQSAPIQPGELPPPATTEPSLRRSPSLSLQINPLIASTPPDLNFLSQPLSPPYSHSNQLTTTTTTTTTAQAYFPSHHNKFKARLHGQPRLTSPSPRS</sequence>
<protein>
    <submittedName>
        <fullName evidence="2">Uncharacterized protein</fullName>
    </submittedName>
</protein>
<feature type="compositionally biased region" description="Polar residues" evidence="1">
    <location>
        <begin position="32"/>
        <end position="42"/>
    </location>
</feature>
<accession>A0A5B0SEN3</accession>
<proteinExistence type="predicted"/>
<reference evidence="2 3" key="1">
    <citation type="submission" date="2019-05" db="EMBL/GenBank/DDBJ databases">
        <title>Emergence of the Ug99 lineage of the wheat stem rust pathogen through somatic hybridization.</title>
        <authorList>
            <person name="Li F."/>
            <person name="Upadhyaya N.M."/>
            <person name="Sperschneider J."/>
            <person name="Matny O."/>
            <person name="Nguyen-Phuc H."/>
            <person name="Mago R."/>
            <person name="Raley C."/>
            <person name="Miller M.E."/>
            <person name="Silverstein K.A.T."/>
            <person name="Henningsen E."/>
            <person name="Hirsch C.D."/>
            <person name="Visser B."/>
            <person name="Pretorius Z.A."/>
            <person name="Steffenson B.J."/>
            <person name="Schwessinger B."/>
            <person name="Dodds P.N."/>
            <person name="Figueroa M."/>
        </authorList>
    </citation>
    <scope>NUCLEOTIDE SEQUENCE [LARGE SCALE GENOMIC DNA]</scope>
    <source>
        <strain evidence="2 3">Ug99</strain>
    </source>
</reference>
<dbReference type="Proteomes" id="UP000325313">
    <property type="component" value="Unassembled WGS sequence"/>
</dbReference>
<evidence type="ECO:0000313" key="2">
    <source>
        <dbReference type="EMBL" id="KAA1134914.1"/>
    </source>
</evidence>
<name>A0A5B0SEN3_PUCGR</name>
<gene>
    <name evidence="2" type="ORF">PGTUg99_017368</name>
</gene>
<feature type="compositionally biased region" description="Polar residues" evidence="1">
    <location>
        <begin position="81"/>
        <end position="96"/>
    </location>
</feature>
<organism evidence="2 3">
    <name type="scientific">Puccinia graminis f. sp. tritici</name>
    <dbReference type="NCBI Taxonomy" id="56615"/>
    <lineage>
        <taxon>Eukaryota</taxon>
        <taxon>Fungi</taxon>
        <taxon>Dikarya</taxon>
        <taxon>Basidiomycota</taxon>
        <taxon>Pucciniomycotina</taxon>
        <taxon>Pucciniomycetes</taxon>
        <taxon>Pucciniales</taxon>
        <taxon>Pucciniaceae</taxon>
        <taxon>Puccinia</taxon>
    </lineage>
</organism>
<feature type="region of interest" description="Disordered" evidence="1">
    <location>
        <begin position="77"/>
        <end position="101"/>
    </location>
</feature>
<evidence type="ECO:0000256" key="1">
    <source>
        <dbReference type="SAM" id="MobiDB-lite"/>
    </source>
</evidence>